<reference evidence="3" key="1">
    <citation type="submission" date="2021-03" db="EMBL/GenBank/DDBJ databases">
        <title>Draft genome sequence of rust myrtle Austropuccinia psidii MF-1, a brazilian biotype.</title>
        <authorList>
            <person name="Quecine M.C."/>
            <person name="Pachon D.M.R."/>
            <person name="Bonatelli M.L."/>
            <person name="Correr F.H."/>
            <person name="Franceschini L.M."/>
            <person name="Leite T.F."/>
            <person name="Margarido G.R.A."/>
            <person name="Almeida C.A."/>
            <person name="Ferrarezi J.A."/>
            <person name="Labate C.A."/>
        </authorList>
    </citation>
    <scope>NUCLEOTIDE SEQUENCE</scope>
    <source>
        <strain evidence="3">MF-1</strain>
    </source>
</reference>
<feature type="compositionally biased region" description="Polar residues" evidence="1">
    <location>
        <begin position="204"/>
        <end position="215"/>
    </location>
</feature>
<accession>A0A9Q3H140</accession>
<evidence type="ECO:0000256" key="1">
    <source>
        <dbReference type="SAM" id="MobiDB-lite"/>
    </source>
</evidence>
<dbReference type="Pfam" id="PF25597">
    <property type="entry name" value="SH3_retrovirus"/>
    <property type="match status" value="1"/>
</dbReference>
<gene>
    <name evidence="3" type="ORF">O181_027643</name>
</gene>
<sequence>MDEHAILKRGTSHSLFKNSERFVSFTKPCVALQQADVTIIYSKGFGTAAITAADGSIVHLKNSLIIPSITTPLITLSPFLQEDNIHPFVCTVFIHINKSTLQSKLTPCSAKEFFLGYTEGHKNYCVYNSILKKVQITHDFLFGDEDCIKNENHASSSSNLNIHNTLIPSTSLNPPEEVNQAIPIQHEPSEKNDIQDSPIDESVSDSSISYPQNLSPLPFKMASEAESIPEESSPESPSLPLREI</sequence>
<evidence type="ECO:0000313" key="4">
    <source>
        <dbReference type="Proteomes" id="UP000765509"/>
    </source>
</evidence>
<name>A0A9Q3H140_9BASI</name>
<dbReference type="Proteomes" id="UP000765509">
    <property type="component" value="Unassembled WGS sequence"/>
</dbReference>
<evidence type="ECO:0000313" key="3">
    <source>
        <dbReference type="EMBL" id="MBW0487928.1"/>
    </source>
</evidence>
<feature type="domain" description="Retroviral polymerase SH3-like" evidence="2">
    <location>
        <begin position="90"/>
        <end position="151"/>
    </location>
</feature>
<feature type="region of interest" description="Disordered" evidence="1">
    <location>
        <begin position="186"/>
        <end position="244"/>
    </location>
</feature>
<dbReference type="EMBL" id="AVOT02009353">
    <property type="protein sequence ID" value="MBW0487928.1"/>
    <property type="molecule type" value="Genomic_DNA"/>
</dbReference>
<proteinExistence type="predicted"/>
<keyword evidence="4" id="KW-1185">Reference proteome</keyword>
<dbReference type="AlphaFoldDB" id="A0A9Q3H140"/>
<dbReference type="InterPro" id="IPR057670">
    <property type="entry name" value="SH3_retrovirus"/>
</dbReference>
<evidence type="ECO:0000259" key="2">
    <source>
        <dbReference type="Pfam" id="PF25597"/>
    </source>
</evidence>
<protein>
    <recommendedName>
        <fullName evidence="2">Retroviral polymerase SH3-like domain-containing protein</fullName>
    </recommendedName>
</protein>
<comment type="caution">
    <text evidence="3">The sequence shown here is derived from an EMBL/GenBank/DDBJ whole genome shotgun (WGS) entry which is preliminary data.</text>
</comment>
<organism evidence="3 4">
    <name type="scientific">Austropuccinia psidii MF-1</name>
    <dbReference type="NCBI Taxonomy" id="1389203"/>
    <lineage>
        <taxon>Eukaryota</taxon>
        <taxon>Fungi</taxon>
        <taxon>Dikarya</taxon>
        <taxon>Basidiomycota</taxon>
        <taxon>Pucciniomycotina</taxon>
        <taxon>Pucciniomycetes</taxon>
        <taxon>Pucciniales</taxon>
        <taxon>Sphaerophragmiaceae</taxon>
        <taxon>Austropuccinia</taxon>
    </lineage>
</organism>
<dbReference type="OrthoDB" id="2518662at2759"/>
<feature type="compositionally biased region" description="Low complexity" evidence="1">
    <location>
        <begin position="234"/>
        <end position="244"/>
    </location>
</feature>